<evidence type="ECO:0000313" key="1">
    <source>
        <dbReference type="EMBL" id="EGO51747.1"/>
    </source>
</evidence>
<name>F8N3E0_NEUT8</name>
<dbReference type="HOGENOM" id="CLU_2800993_0_0_1"/>
<dbReference type="AlphaFoldDB" id="F8N3E0"/>
<reference evidence="2" key="1">
    <citation type="journal article" date="2011" name="Genetics">
        <title>Massive changes in genome architecture accompany the transition to self-fertility in the filamentous fungus Neurospora tetrasperma.</title>
        <authorList>
            <person name="Ellison C.E."/>
            <person name="Stajich J.E."/>
            <person name="Jacobson D.J."/>
            <person name="Natvig D.O."/>
            <person name="Lapidus A."/>
            <person name="Foster B."/>
            <person name="Aerts A."/>
            <person name="Riley R."/>
            <person name="Lindquist E.A."/>
            <person name="Grigoriev I.V."/>
            <person name="Taylor J.W."/>
        </authorList>
    </citation>
    <scope>NUCLEOTIDE SEQUENCE [LARGE SCALE GENOMIC DNA]</scope>
    <source>
        <strain evidence="2">FGSC 2508 / P0657</strain>
    </source>
</reference>
<feature type="non-terminal residue" evidence="1">
    <location>
        <position position="1"/>
    </location>
</feature>
<sequence length="68" mass="7845">KQPRFFLEHICQKYLRVTSSISSRAKSSLQPPLFALKLAKLLFTFFPKTELSKITIHYTIPGRVTSFS</sequence>
<dbReference type="VEuPathDB" id="FungiDB:NEUTE1DRAFT_118519"/>
<dbReference type="KEGG" id="nte:NEUTE1DRAFT118519"/>
<dbReference type="EMBL" id="GL891382">
    <property type="protein sequence ID" value="EGO51747.1"/>
    <property type="molecule type" value="Genomic_DNA"/>
</dbReference>
<gene>
    <name evidence="1" type="ORF">NEUTE1DRAFT_118519</name>
</gene>
<dbReference type="RefSeq" id="XP_009855390.1">
    <property type="nucleotide sequence ID" value="XM_009857088.1"/>
</dbReference>
<feature type="non-terminal residue" evidence="1">
    <location>
        <position position="68"/>
    </location>
</feature>
<dbReference type="Proteomes" id="UP000008065">
    <property type="component" value="Unassembled WGS sequence"/>
</dbReference>
<evidence type="ECO:0000313" key="2">
    <source>
        <dbReference type="Proteomes" id="UP000008065"/>
    </source>
</evidence>
<organism evidence="1 2">
    <name type="scientific">Neurospora tetrasperma (strain FGSC 2508 / ATCC MYA-4615 / P0657)</name>
    <dbReference type="NCBI Taxonomy" id="510951"/>
    <lineage>
        <taxon>Eukaryota</taxon>
        <taxon>Fungi</taxon>
        <taxon>Dikarya</taxon>
        <taxon>Ascomycota</taxon>
        <taxon>Pezizomycotina</taxon>
        <taxon>Sordariomycetes</taxon>
        <taxon>Sordariomycetidae</taxon>
        <taxon>Sordariales</taxon>
        <taxon>Sordariaceae</taxon>
        <taxon>Neurospora</taxon>
    </lineage>
</organism>
<dbReference type="GeneID" id="20823579"/>
<accession>F8N3E0</accession>
<proteinExistence type="predicted"/>
<keyword evidence="2" id="KW-1185">Reference proteome</keyword>
<protein>
    <submittedName>
        <fullName evidence="1">Uncharacterized protein</fullName>
    </submittedName>
</protein>